<feature type="signal peptide" evidence="2 5">
    <location>
        <begin position="1"/>
        <end position="23"/>
    </location>
</feature>
<name>A0A089NF56_ECHTE</name>
<keyword evidence="2 5" id="KW-0732">Signal</keyword>
<dbReference type="OrthoDB" id="9838483at2759"/>
<keyword evidence="3" id="KW-0946">Virion</keyword>
<dbReference type="PANTHER" id="PTHR10424:SF74">
    <property type="entry name" value="ENDOGENOUS RETROVIRUS GROUP V MEMBER 2 ENV POLYPROTEIN"/>
    <property type="match status" value="1"/>
</dbReference>
<evidence type="ECO:0000256" key="1">
    <source>
        <dbReference type="SAM" id="Phobius"/>
    </source>
</evidence>
<sequence>MMSKMMSLIVYLMATFYWGPGNAQWTTNSLLRISDIIARGEKLQDCWICHQSPGTQKEGGLQLQPTSNYTDVPNVTVQENWNPITYTAFLASGSNISYSFNITDYYNYTISDNHSCTKWLPYGIPKDQHRKLKWMGIDVKTLTVTSSKDEGCEPDYKRICCYACNPDDITMDPGWPCTPTSKESICRLAVPCTSSWSLVPNHHPAMAQASKWCPAGDDAHPACLLYSHPYPVGMLPFSGGKRTTNVWLNHANQSLATLTPPQVLCAPKGFIWICGSNPLPMSSNSTPITSDQVRATFCLAPWLHQGECTLGYFGFSSSAIQIYRTKYFGHGRSKRALGLILAGIGAAIGFLAPWGGFAYHEATLRNLTQVVRNIAMSTGKAIESQQRSLDSLANVVLDNRIALDFLLAEQGGVCAIANTSCCVYINSSGIVEMNVKKIYQAADWLHEFNRQKGSQDIWNYIKEALPTFSWFLPLIGPVATIFLLLVFGTCLFNLIVKSISSRIQSSTS</sequence>
<keyword evidence="1" id="KW-0812">Transmembrane</keyword>
<proteinExistence type="predicted"/>
<keyword evidence="1" id="KW-1133">Transmembrane helix</keyword>
<evidence type="ECO:0000313" key="6">
    <source>
        <dbReference type="RefSeq" id="XP_012862756.1"/>
    </source>
</evidence>
<reference evidence="5" key="2">
    <citation type="journal article" date="2016" name="APMIS">
        <title>Expression and function of endogenous retroviruses in the placenta.</title>
        <authorList>
            <person name="Denner J."/>
        </authorList>
    </citation>
    <scope>NUCLEOTIDE SEQUENCE</scope>
</reference>
<feature type="transmembrane region" description="Helical" evidence="1">
    <location>
        <begin position="470"/>
        <end position="496"/>
    </location>
</feature>
<dbReference type="GeneID" id="105379889"/>
<feature type="transmembrane region" description="Helical" evidence="1">
    <location>
        <begin position="336"/>
        <end position="357"/>
    </location>
</feature>
<evidence type="ECO:0000313" key="3">
    <source>
        <dbReference type="EMBL" id="AIQ85116.1"/>
    </source>
</evidence>
<dbReference type="SUPFAM" id="SSF58069">
    <property type="entry name" value="Virus ectodomain"/>
    <property type="match status" value="1"/>
</dbReference>
<dbReference type="InterPro" id="IPR018154">
    <property type="entry name" value="TLV/ENV_coat_polyprotein"/>
</dbReference>
<dbReference type="PANTHER" id="PTHR10424">
    <property type="entry name" value="VIRAL ENVELOPE PROTEIN"/>
    <property type="match status" value="1"/>
</dbReference>
<organism evidence="3">
    <name type="scientific">Echinops telfairi</name>
    <name type="common">Lesser hedgehog tenrec</name>
    <dbReference type="NCBI Taxonomy" id="9371"/>
    <lineage>
        <taxon>Eukaryota</taxon>
        <taxon>Metazoa</taxon>
        <taxon>Chordata</taxon>
        <taxon>Craniata</taxon>
        <taxon>Vertebrata</taxon>
        <taxon>Euteleostomi</taxon>
        <taxon>Mammalia</taxon>
        <taxon>Eutheria</taxon>
        <taxon>Afrotheria</taxon>
        <taxon>Tenrecidae</taxon>
        <taxon>Tenrecinae</taxon>
        <taxon>Echinops</taxon>
    </lineage>
</organism>
<dbReference type="Gene3D" id="1.10.287.210">
    <property type="match status" value="1"/>
</dbReference>
<feature type="chain" id="PRO_5044507477" description="syncytin-Ten1" evidence="5">
    <location>
        <begin position="336"/>
        <end position="508"/>
    </location>
</feature>
<dbReference type="Pfam" id="PF00429">
    <property type="entry name" value="TLV_coat"/>
    <property type="match status" value="1"/>
</dbReference>
<keyword evidence="1" id="KW-0472">Membrane</keyword>
<keyword evidence="3" id="KW-0261">Viral envelope protein</keyword>
<dbReference type="EMBL" id="KJ934881">
    <property type="protein sequence ID" value="AIQ85116.1"/>
    <property type="molecule type" value="Genomic_DNA"/>
</dbReference>
<dbReference type="KEGG" id="etf:105379889"/>
<reference evidence="3 5" key="1">
    <citation type="journal article" date="2014" name="Proc. Natl. Acad. Sci. U.S.A.">
        <title>Retroviral envelope syncytin capture in an ancestrally diverged mammalian clade for placentation in the primitive Afrotherian tenrecs.</title>
        <authorList>
            <person name="Cornelis G."/>
            <person name="Vernochet C."/>
            <person name="Malicorne S."/>
            <person name="Souquere S."/>
            <person name="Tzika A.C."/>
            <person name="Goodman S.M."/>
            <person name="Catzeflis F."/>
            <person name="Robinson T.J."/>
            <person name="Milinkovitch M.C."/>
            <person name="Pierron G."/>
            <person name="Heidmann O."/>
            <person name="Dupressoir A."/>
            <person name="Heidmann T."/>
        </authorList>
    </citation>
    <scope>NUCLEOTIDE SEQUENCE</scope>
</reference>
<dbReference type="AlphaFoldDB" id="A0A089NF56"/>
<feature type="chain" id="PRO_5001847777" evidence="2 5">
    <location>
        <begin position="24"/>
        <end position="508"/>
    </location>
</feature>
<evidence type="ECO:0000313" key="5">
    <source>
        <dbReference type="RefSeq" id="NP_001292515.1"/>
    </source>
</evidence>
<protein>
    <submittedName>
        <fullName evidence="3">Envelope protein syncytin-Ten1</fullName>
    </submittedName>
    <submittedName>
        <fullName evidence="6">Syncytin-Ten1 isoform X1</fullName>
    </submittedName>
    <submittedName>
        <fullName evidence="5">Syncytin-Ten1 precursor</fullName>
    </submittedName>
</protein>
<evidence type="ECO:0000313" key="4">
    <source>
        <dbReference type="Proteomes" id="UP000694863"/>
    </source>
</evidence>
<keyword evidence="4" id="KW-1185">Reference proteome</keyword>
<reference evidence="5 6" key="3">
    <citation type="submission" date="2025-05" db="UniProtKB">
        <authorList>
            <consortium name="RefSeq"/>
        </authorList>
    </citation>
    <scope>IDENTIFICATION</scope>
</reference>
<dbReference type="Proteomes" id="UP000694863">
    <property type="component" value="Unplaced"/>
</dbReference>
<evidence type="ECO:0000256" key="2">
    <source>
        <dbReference type="SAM" id="SignalP"/>
    </source>
</evidence>
<dbReference type="RefSeq" id="XP_012862756.1">
    <property type="nucleotide sequence ID" value="XM_013007302.2"/>
</dbReference>
<feature type="chain" id="PRO_5044507479" description="syncytin-Ten1" evidence="5">
    <location>
        <begin position="24"/>
        <end position="335"/>
    </location>
</feature>
<dbReference type="RefSeq" id="NP_001292515.1">
    <property type="nucleotide sequence ID" value="NM_001305586.1"/>
</dbReference>
<accession>A0A089NF56</accession>
<gene>
    <name evidence="6" type="primary">LOC105379889</name>
    <name evidence="5" type="synonym">TEN1</name>
</gene>